<dbReference type="PANTHER" id="PTHR12526:SF608">
    <property type="entry name" value="PELF"/>
    <property type="match status" value="1"/>
</dbReference>
<dbReference type="Pfam" id="PF11997">
    <property type="entry name" value="DUF3492"/>
    <property type="match status" value="1"/>
</dbReference>
<dbReference type="InterPro" id="IPR022622">
    <property type="entry name" value="DUF3492"/>
</dbReference>
<dbReference type="CDD" id="cd03813">
    <property type="entry name" value="GT4-like"/>
    <property type="match status" value="1"/>
</dbReference>
<dbReference type="GeneID" id="57200844"/>
<accession>A0A378YMW1</accession>
<evidence type="ECO:0000313" key="2">
    <source>
        <dbReference type="EMBL" id="SUA78098.1"/>
    </source>
</evidence>
<dbReference type="PANTHER" id="PTHR12526">
    <property type="entry name" value="GLYCOSYLTRANSFERASE"/>
    <property type="match status" value="1"/>
</dbReference>
<organism evidence="2 4">
    <name type="scientific">Pandoraea pnomenusa</name>
    <dbReference type="NCBI Taxonomy" id="93220"/>
    <lineage>
        <taxon>Bacteria</taxon>
        <taxon>Pseudomonadati</taxon>
        <taxon>Pseudomonadota</taxon>
        <taxon>Betaproteobacteria</taxon>
        <taxon>Burkholderiales</taxon>
        <taxon>Burkholderiaceae</taxon>
        <taxon>Pandoraea</taxon>
    </lineage>
</organism>
<protein>
    <submittedName>
        <fullName evidence="2">D-inositol-3-phosphate glycosyltransferase</fullName>
        <ecNumber evidence="2">2.4.1.250</ecNumber>
    </submittedName>
    <submittedName>
        <fullName evidence="3">Glycosyl transferase family 1</fullName>
    </submittedName>
</protein>
<dbReference type="Proteomes" id="UP000361468">
    <property type="component" value="Unassembled WGS sequence"/>
</dbReference>
<proteinExistence type="predicted"/>
<dbReference type="GO" id="GO:0102710">
    <property type="term" value="F:D-inositol-3-phosphate glycosyltransferase activity"/>
    <property type="evidence" value="ECO:0007669"/>
    <property type="project" value="UniProtKB-EC"/>
</dbReference>
<sequence>MRTSERLARPADIALLLEGTFPYVRGGVSSWVDQMIRAFPDLTFAVVFIGSRREDYGDKVYKLHDNIVHFEEHYLYEFDAPPPVRAVEGDAQAFAQMEKMHDMLRQRNDLQGIGKLIHDVIPMMGDDGQISEANFLHSRRSWDVISERYKKYCLDPSFTDYFWTVRIMHKPLWQLARICDQLVPARVYHTVSTGYAGFLGALLRFKHQRPLLVSEHGIYTKERKIDLLQGQWIRDNRGLFERDISRVGYFQDLWVRFFEALGRVCYEAADEITALFEGNRLRQIADGAPEHKTRNTPNGIPVEKFAPLRARRPAEIPPVVALIGRVVPIKDIKTFIRAIFIASRQMPGLQGWIVGPEEEDPAYAQECRDIAASLGMEDNLRFLGFQNVADILPQVGVVALSSISEALPLVVLEAYAAGVPVVTTDVGSCRQLVEGLGDEDRALGAAGKVVQIANPEHFAQAVVDLLEPRTWHAAQRAAIARVERYYTLGQMQDAYRHLYEMLLARSERATAAGGV</sequence>
<dbReference type="KEGG" id="ppno:DA70_18515"/>
<dbReference type="EMBL" id="CABPSO010000005">
    <property type="protein sequence ID" value="VVE65851.1"/>
    <property type="molecule type" value="Genomic_DNA"/>
</dbReference>
<dbReference type="OrthoDB" id="9772485at2"/>
<dbReference type="EMBL" id="UGSG01000001">
    <property type="protein sequence ID" value="SUA78098.1"/>
    <property type="molecule type" value="Genomic_DNA"/>
</dbReference>
<dbReference type="InterPro" id="IPR047691">
    <property type="entry name" value="PelF-like"/>
</dbReference>
<evidence type="ECO:0000313" key="3">
    <source>
        <dbReference type="EMBL" id="VVE65851.1"/>
    </source>
</evidence>
<reference evidence="2 4" key="1">
    <citation type="submission" date="2018-06" db="EMBL/GenBank/DDBJ databases">
        <authorList>
            <consortium name="Pathogen Informatics"/>
            <person name="Doyle S."/>
        </authorList>
    </citation>
    <scope>NUCLEOTIDE SEQUENCE [LARGE SCALE GENOMIC DNA]</scope>
    <source>
        <strain evidence="2 4">NCTC13160</strain>
    </source>
</reference>
<name>A0A378YMW1_9BURK</name>
<dbReference type="AlphaFoldDB" id="A0A378YMW1"/>
<dbReference type="STRING" id="93220.A6P55_09225"/>
<evidence type="ECO:0000259" key="1">
    <source>
        <dbReference type="Pfam" id="PF11997"/>
    </source>
</evidence>
<reference evidence="3 5" key="2">
    <citation type="submission" date="2019-08" db="EMBL/GenBank/DDBJ databases">
        <authorList>
            <person name="Peeters C."/>
        </authorList>
    </citation>
    <scope>NUCLEOTIDE SEQUENCE [LARGE SCALE GENOMIC DNA]</scope>
    <source>
        <strain evidence="3 5">LMG 31119</strain>
    </source>
</reference>
<dbReference type="Proteomes" id="UP000254573">
    <property type="component" value="Unassembled WGS sequence"/>
</dbReference>
<keyword evidence="2" id="KW-0328">Glycosyltransferase</keyword>
<dbReference type="EC" id="2.4.1.250" evidence="2"/>
<gene>
    <name evidence="2" type="primary">mshA</name>
    <name evidence="2" type="ORF">NCTC13160_02342</name>
    <name evidence="3" type="ORF">PPN31119_02046</name>
</gene>
<dbReference type="RefSeq" id="WP_023593975.1">
    <property type="nucleotide sequence ID" value="NC_023018.2"/>
</dbReference>
<evidence type="ECO:0000313" key="4">
    <source>
        <dbReference type="Proteomes" id="UP000254573"/>
    </source>
</evidence>
<dbReference type="KEGG" id="prb:X636_08310"/>
<feature type="domain" description="DUF3492" evidence="1">
    <location>
        <begin position="11"/>
        <end position="290"/>
    </location>
</feature>
<dbReference type="KEGG" id="ppnm:LV28_11915"/>
<dbReference type="Pfam" id="PF13692">
    <property type="entry name" value="Glyco_trans_1_4"/>
    <property type="match status" value="1"/>
</dbReference>
<dbReference type="SUPFAM" id="SSF53756">
    <property type="entry name" value="UDP-Glycosyltransferase/glycogen phosphorylase"/>
    <property type="match status" value="1"/>
</dbReference>
<dbReference type="Gene3D" id="3.40.50.2000">
    <property type="entry name" value="Glycogen Phosphorylase B"/>
    <property type="match status" value="2"/>
</dbReference>
<dbReference type="NCBIfam" id="NF038011">
    <property type="entry name" value="PelF"/>
    <property type="match status" value="1"/>
</dbReference>
<keyword evidence="5" id="KW-1185">Reference proteome</keyword>
<evidence type="ECO:0000313" key="5">
    <source>
        <dbReference type="Proteomes" id="UP000361468"/>
    </source>
</evidence>
<keyword evidence="2" id="KW-0808">Transferase</keyword>